<reference evidence="2 3" key="1">
    <citation type="journal article" date="2014" name="BMC Genomics">
        <title>Comparative genomics of the major fungal agents of human and animal Sporotrichosis: Sporothrix schenckii and Sporothrix brasiliensis.</title>
        <authorList>
            <person name="Teixeira M.M."/>
            <person name="de Almeida L.G."/>
            <person name="Kubitschek-Barreira P."/>
            <person name="Alves F.L."/>
            <person name="Kioshima E.S."/>
            <person name="Abadio A.K."/>
            <person name="Fernandes L."/>
            <person name="Derengowski L.S."/>
            <person name="Ferreira K.S."/>
            <person name="Souza R.C."/>
            <person name="Ruiz J.C."/>
            <person name="de Andrade N.C."/>
            <person name="Paes H.C."/>
            <person name="Nicola A.M."/>
            <person name="Albuquerque P."/>
            <person name="Gerber A.L."/>
            <person name="Martins V.P."/>
            <person name="Peconick L.D."/>
            <person name="Neto A.V."/>
            <person name="Chaucanez C.B."/>
            <person name="Silva P.A."/>
            <person name="Cunha O.L."/>
            <person name="de Oliveira F.F."/>
            <person name="dos Santos T.C."/>
            <person name="Barros A.L."/>
            <person name="Soares M.A."/>
            <person name="de Oliveira L.M."/>
            <person name="Marini M.M."/>
            <person name="Villalobos-Duno H."/>
            <person name="Cunha M.M."/>
            <person name="de Hoog S."/>
            <person name="da Silveira J.F."/>
            <person name="Henrissat B."/>
            <person name="Nino-Vega G.A."/>
            <person name="Cisalpino P.S."/>
            <person name="Mora-Montes H.M."/>
            <person name="Almeida S.R."/>
            <person name="Stajich J.E."/>
            <person name="Lopes-Bezerra L.M."/>
            <person name="Vasconcelos A.T."/>
            <person name="Felipe M.S."/>
        </authorList>
    </citation>
    <scope>NUCLEOTIDE SEQUENCE [LARGE SCALE GENOMIC DNA]</scope>
    <source>
        <strain evidence="2 3">5110</strain>
    </source>
</reference>
<name>A0A0C2FKH7_9PEZI</name>
<dbReference type="RefSeq" id="XP_040619588.1">
    <property type="nucleotide sequence ID" value="XM_040760439.1"/>
</dbReference>
<dbReference type="GeneID" id="63675360"/>
<feature type="compositionally biased region" description="Polar residues" evidence="1">
    <location>
        <begin position="1"/>
        <end position="35"/>
    </location>
</feature>
<dbReference type="HOGENOM" id="CLU_2741699_0_0_1"/>
<keyword evidence="3" id="KW-1185">Reference proteome</keyword>
<sequence>MSTTPGVFASSQLQYPTPTSLRPQNTTMWSENSGQGKPLSVPEVYLQPPTPILRARELPDYTKFPPPASFM</sequence>
<comment type="caution">
    <text evidence="2">The sequence shown here is derived from an EMBL/GenBank/DDBJ whole genome shotgun (WGS) entry which is preliminary data.</text>
</comment>
<evidence type="ECO:0000256" key="1">
    <source>
        <dbReference type="SAM" id="MobiDB-lite"/>
    </source>
</evidence>
<gene>
    <name evidence="2" type="ORF">SPBR_02132</name>
</gene>
<dbReference type="VEuPathDB" id="FungiDB:SPBR_02132"/>
<evidence type="ECO:0000313" key="2">
    <source>
        <dbReference type="EMBL" id="KIH91578.1"/>
    </source>
</evidence>
<accession>A0A0C2FKH7</accession>
<dbReference type="EMBL" id="AWTV01000007">
    <property type="protein sequence ID" value="KIH91578.1"/>
    <property type="molecule type" value="Genomic_DNA"/>
</dbReference>
<feature type="region of interest" description="Disordered" evidence="1">
    <location>
        <begin position="1"/>
        <end position="42"/>
    </location>
</feature>
<proteinExistence type="predicted"/>
<protein>
    <submittedName>
        <fullName evidence="2">Uncharacterized protein</fullName>
    </submittedName>
</protein>
<evidence type="ECO:0000313" key="3">
    <source>
        <dbReference type="Proteomes" id="UP000031575"/>
    </source>
</evidence>
<organism evidence="2 3">
    <name type="scientific">Sporothrix brasiliensis 5110</name>
    <dbReference type="NCBI Taxonomy" id="1398154"/>
    <lineage>
        <taxon>Eukaryota</taxon>
        <taxon>Fungi</taxon>
        <taxon>Dikarya</taxon>
        <taxon>Ascomycota</taxon>
        <taxon>Pezizomycotina</taxon>
        <taxon>Sordariomycetes</taxon>
        <taxon>Sordariomycetidae</taxon>
        <taxon>Ophiostomatales</taxon>
        <taxon>Ophiostomataceae</taxon>
        <taxon>Sporothrix</taxon>
    </lineage>
</organism>
<dbReference type="AlphaFoldDB" id="A0A0C2FKH7"/>
<dbReference type="Proteomes" id="UP000031575">
    <property type="component" value="Unassembled WGS sequence"/>
</dbReference>